<dbReference type="AlphaFoldDB" id="A0A068UXC4"/>
<evidence type="ECO:0000313" key="3">
    <source>
        <dbReference type="Proteomes" id="UP000295252"/>
    </source>
</evidence>
<feature type="compositionally biased region" description="Polar residues" evidence="1">
    <location>
        <begin position="96"/>
        <end position="107"/>
    </location>
</feature>
<evidence type="ECO:0000313" key="2">
    <source>
        <dbReference type="EMBL" id="CDP12263.1"/>
    </source>
</evidence>
<keyword evidence="3" id="KW-1185">Reference proteome</keyword>
<proteinExistence type="predicted"/>
<evidence type="ECO:0000256" key="1">
    <source>
        <dbReference type="SAM" id="MobiDB-lite"/>
    </source>
</evidence>
<name>A0A068UXC4_COFCA</name>
<accession>A0A068UXC4</accession>
<gene>
    <name evidence="2" type="ORF">GSCOC_T00035700001</name>
</gene>
<dbReference type="EMBL" id="HG739146">
    <property type="protein sequence ID" value="CDP12263.1"/>
    <property type="molecule type" value="Genomic_DNA"/>
</dbReference>
<organism evidence="2 3">
    <name type="scientific">Coffea canephora</name>
    <name type="common">Robusta coffee</name>
    <dbReference type="NCBI Taxonomy" id="49390"/>
    <lineage>
        <taxon>Eukaryota</taxon>
        <taxon>Viridiplantae</taxon>
        <taxon>Streptophyta</taxon>
        <taxon>Embryophyta</taxon>
        <taxon>Tracheophyta</taxon>
        <taxon>Spermatophyta</taxon>
        <taxon>Magnoliopsida</taxon>
        <taxon>eudicotyledons</taxon>
        <taxon>Gunneridae</taxon>
        <taxon>Pentapetalae</taxon>
        <taxon>asterids</taxon>
        <taxon>lamiids</taxon>
        <taxon>Gentianales</taxon>
        <taxon>Rubiaceae</taxon>
        <taxon>Ixoroideae</taxon>
        <taxon>Gardenieae complex</taxon>
        <taxon>Bertiereae - Coffeeae clade</taxon>
        <taxon>Coffeeae</taxon>
        <taxon>Coffea</taxon>
    </lineage>
</organism>
<reference evidence="3" key="1">
    <citation type="journal article" date="2014" name="Science">
        <title>The coffee genome provides insight into the convergent evolution of caffeine biosynthesis.</title>
        <authorList>
            <person name="Denoeud F."/>
            <person name="Carretero-Paulet L."/>
            <person name="Dereeper A."/>
            <person name="Droc G."/>
            <person name="Guyot R."/>
            <person name="Pietrella M."/>
            <person name="Zheng C."/>
            <person name="Alberti A."/>
            <person name="Anthony F."/>
            <person name="Aprea G."/>
            <person name="Aury J.M."/>
            <person name="Bento P."/>
            <person name="Bernard M."/>
            <person name="Bocs S."/>
            <person name="Campa C."/>
            <person name="Cenci A."/>
            <person name="Combes M.C."/>
            <person name="Crouzillat D."/>
            <person name="Da Silva C."/>
            <person name="Daddiego L."/>
            <person name="De Bellis F."/>
            <person name="Dussert S."/>
            <person name="Garsmeur O."/>
            <person name="Gayraud T."/>
            <person name="Guignon V."/>
            <person name="Jahn K."/>
            <person name="Jamilloux V."/>
            <person name="Joet T."/>
            <person name="Labadie K."/>
            <person name="Lan T."/>
            <person name="Leclercq J."/>
            <person name="Lepelley M."/>
            <person name="Leroy T."/>
            <person name="Li L.T."/>
            <person name="Librado P."/>
            <person name="Lopez L."/>
            <person name="Munoz A."/>
            <person name="Noel B."/>
            <person name="Pallavicini A."/>
            <person name="Perrotta G."/>
            <person name="Poncet V."/>
            <person name="Pot D."/>
            <person name="Priyono X."/>
            <person name="Rigoreau M."/>
            <person name="Rouard M."/>
            <person name="Rozas J."/>
            <person name="Tranchant-Dubreuil C."/>
            <person name="VanBuren R."/>
            <person name="Zhang Q."/>
            <person name="Andrade A.C."/>
            <person name="Argout X."/>
            <person name="Bertrand B."/>
            <person name="de Kochko A."/>
            <person name="Graziosi G."/>
            <person name="Henry R.J."/>
            <person name="Jayarama X."/>
            <person name="Ming R."/>
            <person name="Nagai C."/>
            <person name="Rounsley S."/>
            <person name="Sankoff D."/>
            <person name="Giuliano G."/>
            <person name="Albert V.A."/>
            <person name="Wincker P."/>
            <person name="Lashermes P."/>
        </authorList>
    </citation>
    <scope>NUCLEOTIDE SEQUENCE [LARGE SCALE GENOMIC DNA]</scope>
    <source>
        <strain evidence="3">cv. DH200-94</strain>
    </source>
</reference>
<dbReference type="InParanoid" id="A0A068UXC4"/>
<sequence>MINSTRKETLFFLQILEIFSSGGSSINFFLHCHIITNHVHRSLSMKDVEQLVNDSQGMAPIPLKKDNQENMADRMAHTKEEDGDVTSDKGRRQISGELNTFWTQTKG</sequence>
<protein>
    <submittedName>
        <fullName evidence="2">Uncharacterized protein</fullName>
    </submittedName>
</protein>
<dbReference type="Gramene" id="CDP12263">
    <property type="protein sequence ID" value="CDP12263"/>
    <property type="gene ID" value="GSCOC_T00035700001"/>
</dbReference>
<feature type="region of interest" description="Disordered" evidence="1">
    <location>
        <begin position="58"/>
        <end position="107"/>
    </location>
</feature>
<feature type="compositionally biased region" description="Basic and acidic residues" evidence="1">
    <location>
        <begin position="63"/>
        <end position="91"/>
    </location>
</feature>
<dbReference type="Proteomes" id="UP000295252">
    <property type="component" value="Chromosome X"/>
</dbReference>